<dbReference type="InterPro" id="IPR001245">
    <property type="entry name" value="Ser-Thr/Tyr_kinase_cat_dom"/>
</dbReference>
<evidence type="ECO:0000256" key="15">
    <source>
        <dbReference type="RuleBase" id="RU003431"/>
    </source>
</evidence>
<evidence type="ECO:0000256" key="9">
    <source>
        <dbReference type="ARBA" id="ARBA00023136"/>
    </source>
</evidence>
<dbReference type="InterPro" id="IPR018297">
    <property type="entry name" value="A/G_cyclase_CS"/>
</dbReference>
<keyword evidence="8" id="KW-0342">GTP-binding</keyword>
<dbReference type="GO" id="GO:0005886">
    <property type="term" value="C:plasma membrane"/>
    <property type="evidence" value="ECO:0007669"/>
    <property type="project" value="TreeGrafter"/>
</dbReference>
<evidence type="ECO:0000259" key="16">
    <source>
        <dbReference type="PROSITE" id="PS50011"/>
    </source>
</evidence>
<evidence type="ECO:0000313" key="18">
    <source>
        <dbReference type="Proteomes" id="UP000887565"/>
    </source>
</evidence>
<dbReference type="SMART" id="SM00044">
    <property type="entry name" value="CYCc"/>
    <property type="match status" value="1"/>
</dbReference>
<keyword evidence="12 14" id="KW-0456">Lyase</keyword>
<dbReference type="PANTHER" id="PTHR11920">
    <property type="entry name" value="GUANYLYL CYCLASE"/>
    <property type="match status" value="1"/>
</dbReference>
<evidence type="ECO:0000256" key="14">
    <source>
        <dbReference type="RuleBase" id="RU000405"/>
    </source>
</evidence>
<dbReference type="PROSITE" id="PS00452">
    <property type="entry name" value="GUANYLATE_CYCLASE_1"/>
    <property type="match status" value="1"/>
</dbReference>
<dbReference type="GO" id="GO:0004016">
    <property type="term" value="F:adenylate cyclase activity"/>
    <property type="evidence" value="ECO:0007669"/>
    <property type="project" value="TreeGrafter"/>
</dbReference>
<keyword evidence="10" id="KW-0675">Receptor</keyword>
<evidence type="ECO:0000256" key="8">
    <source>
        <dbReference type="ARBA" id="ARBA00023134"/>
    </source>
</evidence>
<feature type="domain" description="Protein kinase" evidence="16">
    <location>
        <begin position="50"/>
        <end position="340"/>
    </location>
</feature>
<keyword evidence="6" id="KW-0547">Nucleotide-binding</keyword>
<dbReference type="CDD" id="cd14042">
    <property type="entry name" value="PK_GC-A_B"/>
    <property type="match status" value="1"/>
</dbReference>
<sequence length="602" mass="68945">MSWRIRWDELYSDHKRSRPSLDSRVLTESKIMKHTDDACGIKRRNSQTNGNLLTKTESSARMSVTSEETTQLFDTHQVFTKTALYRGYIVAVKRLNISRPKLELTRNILLEFKKMKDLQNDYITRFVGACVDPPHYCIITEYCPKGSLQDILENDEIRLDKMMIYSLMHDLVKGMDYIHSTDFKSHGNLKSSNCVVDSRFVLKVTDFGLNYIRSLEDMPDDHELDMFAKCRNKLWTAPELLRMHKRSLEGTPKGDVYSFGIVLHEMAFRQGVFYIENETPSPYDILNRVMLRQQPPFRPSIVETGGQQVDETMVSLMTKCWAESPADRPDFPTIKKQVRLLNKKFETSNIVDNLLKRMEQYASNLEGLVEERTAAYLEEKRKAENLLYQLLPQSVAAQLIKGEPVTAEAFESVTIYFSDIVGFTSLCSSSTPMQVVNLLNDLYTCFDSIIESFDVYKVETIGDAYMVVSGLPRRNEKRHAAEVARLSLVLLKSVCSFKIRHRPDEQLKLRIGLHSGPVCAGVVGLKMPRYCLFGDTVNTASRMESNGLPLKIHVSWATKEILDAFGCFIVELRGNVEMKGKGVQTTYWLIGEKIETVINDEY</sequence>
<dbReference type="Pfam" id="PF00211">
    <property type="entry name" value="Guanylate_cyc"/>
    <property type="match status" value="1"/>
</dbReference>
<dbReference type="Proteomes" id="UP000887565">
    <property type="component" value="Unplaced"/>
</dbReference>
<dbReference type="InterPro" id="IPR050401">
    <property type="entry name" value="Cyclic_nucleotide_synthase"/>
</dbReference>
<dbReference type="InterPro" id="IPR001054">
    <property type="entry name" value="A/G_cyclase"/>
</dbReference>
<dbReference type="Pfam" id="PF07714">
    <property type="entry name" value="PK_Tyr_Ser-Thr"/>
    <property type="match status" value="1"/>
</dbReference>
<dbReference type="FunFam" id="3.30.70.1230:FF:000004">
    <property type="entry name" value="Guanylate cyclase"/>
    <property type="match status" value="1"/>
</dbReference>
<comment type="similarity">
    <text evidence="14">Belongs to the adenylyl cyclase class-4/guanylyl cyclase family.</text>
</comment>
<keyword evidence="7" id="KW-1133">Transmembrane helix</keyword>
<evidence type="ECO:0000256" key="5">
    <source>
        <dbReference type="ARBA" id="ARBA00022729"/>
    </source>
</evidence>
<dbReference type="FunFam" id="1.10.510.10:FF:000420">
    <property type="entry name" value="Guanylate cyclase"/>
    <property type="match status" value="1"/>
</dbReference>
<dbReference type="OMA" id="SFHIRHR"/>
<dbReference type="GO" id="GO:0004383">
    <property type="term" value="F:guanylate cyclase activity"/>
    <property type="evidence" value="ECO:0007669"/>
    <property type="project" value="UniProtKB-EC"/>
</dbReference>
<evidence type="ECO:0000256" key="1">
    <source>
        <dbReference type="ARBA" id="ARBA00001436"/>
    </source>
</evidence>
<keyword evidence="18" id="KW-1185">Reference proteome</keyword>
<dbReference type="SUPFAM" id="SSF55073">
    <property type="entry name" value="Nucleotide cyclase"/>
    <property type="match status" value="1"/>
</dbReference>
<keyword evidence="5" id="KW-0732">Signal</keyword>
<comment type="subcellular location">
    <subcellularLocation>
        <location evidence="2">Membrane</location>
        <topology evidence="2">Single-pass type I membrane protein</topology>
    </subcellularLocation>
</comment>
<dbReference type="WBParaSite" id="nRc.2.0.1.t47331-RA">
    <property type="protein sequence ID" value="nRc.2.0.1.t47331-RA"/>
    <property type="gene ID" value="nRc.2.0.1.g47331"/>
</dbReference>
<keyword evidence="11" id="KW-0325">Glycoprotein</keyword>
<dbReference type="GO" id="GO:0005524">
    <property type="term" value="F:ATP binding"/>
    <property type="evidence" value="ECO:0007669"/>
    <property type="project" value="InterPro"/>
</dbReference>
<evidence type="ECO:0000256" key="7">
    <source>
        <dbReference type="ARBA" id="ARBA00022989"/>
    </source>
</evidence>
<evidence type="ECO:0000256" key="2">
    <source>
        <dbReference type="ARBA" id="ARBA00004479"/>
    </source>
</evidence>
<dbReference type="InterPro" id="IPR029787">
    <property type="entry name" value="Nucleotide_cyclase"/>
</dbReference>
<name>A0A915LC13_ROMCU</name>
<reference evidence="19" key="1">
    <citation type="submission" date="2022-11" db="UniProtKB">
        <authorList>
            <consortium name="WormBaseParasite"/>
        </authorList>
    </citation>
    <scope>IDENTIFICATION</scope>
</reference>
<dbReference type="PROSITE" id="PS50125">
    <property type="entry name" value="GUANYLATE_CYCLASE_2"/>
    <property type="match status" value="1"/>
</dbReference>
<dbReference type="GO" id="GO:0004672">
    <property type="term" value="F:protein kinase activity"/>
    <property type="evidence" value="ECO:0007669"/>
    <property type="project" value="InterPro"/>
</dbReference>
<dbReference type="GO" id="GO:0001653">
    <property type="term" value="F:peptide receptor activity"/>
    <property type="evidence" value="ECO:0007669"/>
    <property type="project" value="TreeGrafter"/>
</dbReference>
<evidence type="ECO:0000256" key="4">
    <source>
        <dbReference type="ARBA" id="ARBA00022692"/>
    </source>
</evidence>
<dbReference type="InterPro" id="IPR000719">
    <property type="entry name" value="Prot_kinase_dom"/>
</dbReference>
<organism evidence="18 19">
    <name type="scientific">Romanomermis culicivorax</name>
    <name type="common">Nematode worm</name>
    <dbReference type="NCBI Taxonomy" id="13658"/>
    <lineage>
        <taxon>Eukaryota</taxon>
        <taxon>Metazoa</taxon>
        <taxon>Ecdysozoa</taxon>
        <taxon>Nematoda</taxon>
        <taxon>Enoplea</taxon>
        <taxon>Dorylaimia</taxon>
        <taxon>Mermithida</taxon>
        <taxon>Mermithoidea</taxon>
        <taxon>Mermithidae</taxon>
        <taxon>Romanomermis</taxon>
    </lineage>
</organism>
<keyword evidence="9" id="KW-0472">Membrane</keyword>
<evidence type="ECO:0000256" key="12">
    <source>
        <dbReference type="ARBA" id="ARBA00023239"/>
    </source>
</evidence>
<dbReference type="Gene3D" id="1.10.510.10">
    <property type="entry name" value="Transferase(Phosphotransferase) domain 1"/>
    <property type="match status" value="1"/>
</dbReference>
<accession>A0A915LC13</accession>
<evidence type="ECO:0000259" key="17">
    <source>
        <dbReference type="PROSITE" id="PS50125"/>
    </source>
</evidence>
<dbReference type="GO" id="GO:0005525">
    <property type="term" value="F:GTP binding"/>
    <property type="evidence" value="ECO:0007669"/>
    <property type="project" value="UniProtKB-KW"/>
</dbReference>
<dbReference type="GO" id="GO:0035556">
    <property type="term" value="P:intracellular signal transduction"/>
    <property type="evidence" value="ECO:0007669"/>
    <property type="project" value="InterPro"/>
</dbReference>
<evidence type="ECO:0000313" key="19">
    <source>
        <dbReference type="WBParaSite" id="nRc.2.0.1.t47331-RA"/>
    </source>
</evidence>
<dbReference type="AlphaFoldDB" id="A0A915LC13"/>
<feature type="domain" description="Guanylate cyclase" evidence="17">
    <location>
        <begin position="414"/>
        <end position="544"/>
    </location>
</feature>
<evidence type="ECO:0000256" key="11">
    <source>
        <dbReference type="ARBA" id="ARBA00023180"/>
    </source>
</evidence>
<dbReference type="SUPFAM" id="SSF56112">
    <property type="entry name" value="Protein kinase-like (PK-like)"/>
    <property type="match status" value="1"/>
</dbReference>
<dbReference type="PANTHER" id="PTHR11920:SF494">
    <property type="entry name" value="ATRIAL NATRIURETIC PEPTIDE RECEPTOR 2"/>
    <property type="match status" value="1"/>
</dbReference>
<dbReference type="EC" id="4.6.1.2" evidence="3 15"/>
<dbReference type="PROSITE" id="PS50011">
    <property type="entry name" value="PROTEIN_KINASE_DOM"/>
    <property type="match status" value="1"/>
</dbReference>
<proteinExistence type="inferred from homology"/>
<dbReference type="Gene3D" id="3.30.70.1230">
    <property type="entry name" value="Nucleotide cyclase"/>
    <property type="match status" value="1"/>
</dbReference>
<dbReference type="InterPro" id="IPR011009">
    <property type="entry name" value="Kinase-like_dom_sf"/>
</dbReference>
<keyword evidence="13 15" id="KW-0141">cGMP biosynthesis</keyword>
<dbReference type="CDD" id="cd07302">
    <property type="entry name" value="CHD"/>
    <property type="match status" value="1"/>
</dbReference>
<evidence type="ECO:0000256" key="3">
    <source>
        <dbReference type="ARBA" id="ARBA00012202"/>
    </source>
</evidence>
<comment type="catalytic activity">
    <reaction evidence="1 15">
        <text>GTP = 3',5'-cyclic GMP + diphosphate</text>
        <dbReference type="Rhea" id="RHEA:13665"/>
        <dbReference type="ChEBI" id="CHEBI:33019"/>
        <dbReference type="ChEBI" id="CHEBI:37565"/>
        <dbReference type="ChEBI" id="CHEBI:57746"/>
        <dbReference type="EC" id="4.6.1.2"/>
    </reaction>
</comment>
<dbReference type="GO" id="GO:0007168">
    <property type="term" value="P:receptor guanylyl cyclase signaling pathway"/>
    <property type="evidence" value="ECO:0007669"/>
    <property type="project" value="TreeGrafter"/>
</dbReference>
<evidence type="ECO:0000256" key="10">
    <source>
        <dbReference type="ARBA" id="ARBA00023170"/>
    </source>
</evidence>
<evidence type="ECO:0000256" key="13">
    <source>
        <dbReference type="ARBA" id="ARBA00023293"/>
    </source>
</evidence>
<keyword evidence="4" id="KW-0812">Transmembrane</keyword>
<evidence type="ECO:0000256" key="6">
    <source>
        <dbReference type="ARBA" id="ARBA00022741"/>
    </source>
</evidence>
<protein>
    <recommendedName>
        <fullName evidence="3 15">Guanylate cyclase</fullName>
        <ecNumber evidence="3 15">4.6.1.2</ecNumber>
    </recommendedName>
</protein>